<proteinExistence type="predicted"/>
<dbReference type="RefSeq" id="XP_037169093.1">
    <property type="nucleotide sequence ID" value="XM_037304298.1"/>
</dbReference>
<dbReference type="SUPFAM" id="SSF48403">
    <property type="entry name" value="Ankyrin repeat"/>
    <property type="match status" value="1"/>
</dbReference>
<sequence length="295" mass="31089">MQPGRATIQHGTSSNPSIEPTTAASLHAFAEACANGNMDTVAILATGDDHYPNTQHYLNHGLLASIIHKQLPIARFLLSHGATITPSIAMAAVRGECTPIFELLLENGWDVNSPVTGGQPALSAFVKNEALLKWFLDHGADPNLGPPPSPQPDSAPVPDSGSTLDCAASAATPAIFDLLLRHGAKLENSQALHMAAASQEDAGRIPMMEYLLRKGCDINASDGARGFQAVGPPLFYAIRQGQVQKVRWLLAHGADARVEGRGGATALRMAEQTGVGDVIAMVKETLERVGDRAQA</sequence>
<evidence type="ECO:0000256" key="1">
    <source>
        <dbReference type="ARBA" id="ARBA00022737"/>
    </source>
</evidence>
<dbReference type="Pfam" id="PF00023">
    <property type="entry name" value="Ank"/>
    <property type="match status" value="1"/>
</dbReference>
<evidence type="ECO:0000256" key="2">
    <source>
        <dbReference type="ARBA" id="ARBA00023043"/>
    </source>
</evidence>
<keyword evidence="1" id="KW-0677">Repeat</keyword>
<dbReference type="SMART" id="SM00248">
    <property type="entry name" value="ANK"/>
    <property type="match status" value="4"/>
</dbReference>
<dbReference type="OrthoDB" id="426293at2759"/>
<dbReference type="PANTHER" id="PTHR24189:SF50">
    <property type="entry name" value="ANKYRIN REPEAT AND SOCS BOX PROTEIN 2"/>
    <property type="match status" value="1"/>
</dbReference>
<dbReference type="PROSITE" id="PS50297">
    <property type="entry name" value="ANK_REP_REGION"/>
    <property type="match status" value="1"/>
</dbReference>
<dbReference type="PROSITE" id="PS50088">
    <property type="entry name" value="ANK_REPEAT"/>
    <property type="match status" value="1"/>
</dbReference>
<protein>
    <recommendedName>
        <fullName evidence="7">Ankyrin</fullName>
    </recommendedName>
</protein>
<keyword evidence="6" id="KW-1185">Reference proteome</keyword>
<organism evidence="5 6">
    <name type="scientific">Letharia columbiana</name>
    <dbReference type="NCBI Taxonomy" id="112416"/>
    <lineage>
        <taxon>Eukaryota</taxon>
        <taxon>Fungi</taxon>
        <taxon>Dikarya</taxon>
        <taxon>Ascomycota</taxon>
        <taxon>Pezizomycotina</taxon>
        <taxon>Lecanoromycetes</taxon>
        <taxon>OSLEUM clade</taxon>
        <taxon>Lecanoromycetidae</taxon>
        <taxon>Lecanorales</taxon>
        <taxon>Lecanorineae</taxon>
        <taxon>Parmeliaceae</taxon>
        <taxon>Letharia</taxon>
    </lineage>
</organism>
<dbReference type="Gene3D" id="1.25.40.20">
    <property type="entry name" value="Ankyrin repeat-containing domain"/>
    <property type="match status" value="1"/>
</dbReference>
<dbReference type="InterPro" id="IPR050745">
    <property type="entry name" value="Multifunctional_regulatory"/>
</dbReference>
<keyword evidence="2 3" id="KW-0040">ANK repeat</keyword>
<evidence type="ECO:0000256" key="3">
    <source>
        <dbReference type="PROSITE-ProRule" id="PRU00023"/>
    </source>
</evidence>
<dbReference type="GeneID" id="59284038"/>
<accession>A0A8H6G3D6</accession>
<dbReference type="AlphaFoldDB" id="A0A8H6G3D6"/>
<gene>
    <name evidence="5" type="ORF">HO173_002364</name>
</gene>
<dbReference type="PANTHER" id="PTHR24189">
    <property type="entry name" value="MYOTROPHIN"/>
    <property type="match status" value="1"/>
</dbReference>
<dbReference type="InterPro" id="IPR002110">
    <property type="entry name" value="Ankyrin_rpt"/>
</dbReference>
<evidence type="ECO:0000313" key="6">
    <source>
        <dbReference type="Proteomes" id="UP000578531"/>
    </source>
</evidence>
<comment type="caution">
    <text evidence="5">The sequence shown here is derived from an EMBL/GenBank/DDBJ whole genome shotgun (WGS) entry which is preliminary data.</text>
</comment>
<feature type="compositionally biased region" description="Pro residues" evidence="4">
    <location>
        <begin position="144"/>
        <end position="155"/>
    </location>
</feature>
<evidence type="ECO:0008006" key="7">
    <source>
        <dbReference type="Google" id="ProtNLM"/>
    </source>
</evidence>
<dbReference type="InterPro" id="IPR036770">
    <property type="entry name" value="Ankyrin_rpt-contain_sf"/>
</dbReference>
<feature type="region of interest" description="Disordered" evidence="4">
    <location>
        <begin position="141"/>
        <end position="162"/>
    </location>
</feature>
<dbReference type="Proteomes" id="UP000578531">
    <property type="component" value="Unassembled WGS sequence"/>
</dbReference>
<feature type="compositionally biased region" description="Polar residues" evidence="4">
    <location>
        <begin position="9"/>
        <end position="20"/>
    </location>
</feature>
<evidence type="ECO:0000256" key="4">
    <source>
        <dbReference type="SAM" id="MobiDB-lite"/>
    </source>
</evidence>
<feature type="region of interest" description="Disordered" evidence="4">
    <location>
        <begin position="1"/>
        <end position="20"/>
    </location>
</feature>
<name>A0A8H6G3D6_9LECA</name>
<evidence type="ECO:0000313" key="5">
    <source>
        <dbReference type="EMBL" id="KAF6239818.1"/>
    </source>
</evidence>
<dbReference type="EMBL" id="JACCJC010000005">
    <property type="protein sequence ID" value="KAF6239818.1"/>
    <property type="molecule type" value="Genomic_DNA"/>
</dbReference>
<reference evidence="5 6" key="1">
    <citation type="journal article" date="2020" name="Genomics">
        <title>Complete, high-quality genomes from long-read metagenomic sequencing of two wolf lichen thalli reveals enigmatic genome architecture.</title>
        <authorList>
            <person name="McKenzie S.K."/>
            <person name="Walston R.F."/>
            <person name="Allen J.L."/>
        </authorList>
    </citation>
    <scope>NUCLEOTIDE SEQUENCE [LARGE SCALE GENOMIC DNA]</scope>
    <source>
        <strain evidence="5">WasteWater2</strain>
    </source>
</reference>
<feature type="repeat" description="ANK" evidence="3">
    <location>
        <begin position="187"/>
        <end position="223"/>
    </location>
</feature>